<gene>
    <name evidence="1" type="ORF">S01H4_17808</name>
</gene>
<comment type="caution">
    <text evidence="1">The sequence shown here is derived from an EMBL/GenBank/DDBJ whole genome shotgun (WGS) entry which is preliminary data.</text>
</comment>
<sequence length="69" mass="8112">NGRPLYYYSNKISLVPDNFTNTGQIILVNCNDTIINNLNINYTTSFSYLSSGNIYSDYYTEWDFSFLWE</sequence>
<name>X1A3T0_9ZZZZ</name>
<organism evidence="1">
    <name type="scientific">marine sediment metagenome</name>
    <dbReference type="NCBI Taxonomy" id="412755"/>
    <lineage>
        <taxon>unclassified sequences</taxon>
        <taxon>metagenomes</taxon>
        <taxon>ecological metagenomes</taxon>
    </lineage>
</organism>
<proteinExistence type="predicted"/>
<evidence type="ECO:0000313" key="1">
    <source>
        <dbReference type="EMBL" id="GAG64827.1"/>
    </source>
</evidence>
<dbReference type="AlphaFoldDB" id="X1A3T0"/>
<reference evidence="1" key="1">
    <citation type="journal article" date="2014" name="Front. Microbiol.">
        <title>High frequency of phylogenetically diverse reductive dehalogenase-homologous genes in deep subseafloor sedimentary metagenomes.</title>
        <authorList>
            <person name="Kawai M."/>
            <person name="Futagami T."/>
            <person name="Toyoda A."/>
            <person name="Takaki Y."/>
            <person name="Nishi S."/>
            <person name="Hori S."/>
            <person name="Arai W."/>
            <person name="Tsubouchi T."/>
            <person name="Morono Y."/>
            <person name="Uchiyama I."/>
            <person name="Ito T."/>
            <person name="Fujiyama A."/>
            <person name="Inagaki F."/>
            <person name="Takami H."/>
        </authorList>
    </citation>
    <scope>NUCLEOTIDE SEQUENCE</scope>
    <source>
        <strain evidence="1">Expedition CK06-06</strain>
    </source>
</reference>
<dbReference type="EMBL" id="BART01007865">
    <property type="protein sequence ID" value="GAG64827.1"/>
    <property type="molecule type" value="Genomic_DNA"/>
</dbReference>
<feature type="non-terminal residue" evidence="1">
    <location>
        <position position="1"/>
    </location>
</feature>
<protein>
    <submittedName>
        <fullName evidence="1">Uncharacterized protein</fullName>
    </submittedName>
</protein>
<accession>X1A3T0</accession>